<dbReference type="AlphaFoldDB" id="A0A074XGN6"/>
<proteinExistence type="predicted"/>
<keyword evidence="2" id="KW-1185">Reference proteome</keyword>
<dbReference type="InterPro" id="IPR032675">
    <property type="entry name" value="LRR_dom_sf"/>
</dbReference>
<evidence type="ECO:0000313" key="2">
    <source>
        <dbReference type="Proteomes" id="UP000030706"/>
    </source>
</evidence>
<gene>
    <name evidence="1" type="ORF">M438DRAFT_217845</name>
</gene>
<dbReference type="HOGENOM" id="CLU_522707_0_0_1"/>
<dbReference type="GeneID" id="40741757"/>
<sequence length="521" mass="60079">MMENSTHRALLLPEIVHDILVHVDQRTLVHFTSFVNRLFNVETSAVLWRNPFFDVPTVLDSVEDIERGQHLANRIQSMTLRMNILNEDQFDNLMRFSYPSLEHLKVVDLERSEEPVNIERLFEKIPNLLYYKDSNPTGATLSMLEHCCPKLTRIELDERDKMTLDSTLSIFHSHPHLQFISLRTPWLEADQADFLLRNIMQYTNPIELTVGRGPVTVETAKWLRDREGIDKICRLSTKAGFRVMMLLLPAMVSLTDLTIRVFGQFDVVELFWALATHQKLRRLTLNNVLLESHLQRMVHDSLVLSMIQKLEHLDLEVTSGAASTLPSIFQTRGQSLRSLSLTISYEDRETGDAHIIQFYKGLAEMNPSGLQKLTIQQPRQSTVNWNELANCVTSLPSLKSLVIHLGWLPRASVVPDTMWRALGSNKLVEHIWLDHARLNIDLWTNINTPLFPELLFLRIDSFSSTSEADGCSHAEVVMRHCPNLRALRCNGISEYSTAIRRMISERDARPQCYQIWDEDYT</sequence>
<dbReference type="Proteomes" id="UP000030706">
    <property type="component" value="Unassembled WGS sequence"/>
</dbReference>
<dbReference type="SUPFAM" id="SSF52047">
    <property type="entry name" value="RNI-like"/>
    <property type="match status" value="1"/>
</dbReference>
<name>A0A074XGN6_AURPU</name>
<protein>
    <submittedName>
        <fullName evidence="1">Uncharacterized protein</fullName>
    </submittedName>
</protein>
<evidence type="ECO:0000313" key="1">
    <source>
        <dbReference type="EMBL" id="KEQ84640.1"/>
    </source>
</evidence>
<dbReference type="Gene3D" id="3.80.10.10">
    <property type="entry name" value="Ribonuclease Inhibitor"/>
    <property type="match status" value="2"/>
</dbReference>
<reference evidence="1 2" key="1">
    <citation type="journal article" date="2014" name="BMC Genomics">
        <title>Genome sequencing of four Aureobasidium pullulans varieties: biotechnological potential, stress tolerance, and description of new species.</title>
        <authorList>
            <person name="Gostin Ar C."/>
            <person name="Ohm R.A."/>
            <person name="Kogej T."/>
            <person name="Sonjak S."/>
            <person name="Turk M."/>
            <person name="Zajc J."/>
            <person name="Zalar P."/>
            <person name="Grube M."/>
            <person name="Sun H."/>
            <person name="Han J."/>
            <person name="Sharma A."/>
            <person name="Chiniquy J."/>
            <person name="Ngan C.Y."/>
            <person name="Lipzen A."/>
            <person name="Barry K."/>
            <person name="Grigoriev I.V."/>
            <person name="Gunde-Cimerman N."/>
        </authorList>
    </citation>
    <scope>NUCLEOTIDE SEQUENCE [LARGE SCALE GENOMIC DNA]</scope>
    <source>
        <strain evidence="1 2">EXF-150</strain>
    </source>
</reference>
<dbReference type="EMBL" id="KL584982">
    <property type="protein sequence ID" value="KEQ84640.1"/>
    <property type="molecule type" value="Genomic_DNA"/>
</dbReference>
<accession>A0A074XGN6</accession>
<organism evidence="1 2">
    <name type="scientific">Aureobasidium pullulans EXF-150</name>
    <dbReference type="NCBI Taxonomy" id="1043002"/>
    <lineage>
        <taxon>Eukaryota</taxon>
        <taxon>Fungi</taxon>
        <taxon>Dikarya</taxon>
        <taxon>Ascomycota</taxon>
        <taxon>Pezizomycotina</taxon>
        <taxon>Dothideomycetes</taxon>
        <taxon>Dothideomycetidae</taxon>
        <taxon>Dothideales</taxon>
        <taxon>Saccotheciaceae</taxon>
        <taxon>Aureobasidium</taxon>
    </lineage>
</organism>
<dbReference type="RefSeq" id="XP_029760827.1">
    <property type="nucleotide sequence ID" value="XM_029899451.1"/>
</dbReference>